<dbReference type="GO" id="GO:0008270">
    <property type="term" value="F:zinc ion binding"/>
    <property type="evidence" value="ECO:0007669"/>
    <property type="project" value="InterPro"/>
</dbReference>
<dbReference type="Gene3D" id="1.10.30.50">
    <property type="match status" value="1"/>
</dbReference>
<sequence length="55" mass="5976">MAHLIESPFCVKCGGLAGVVHHVIPVEENVALAYEPANLQSLCKACHNRAHKRGR</sequence>
<dbReference type="Pfam" id="PF01844">
    <property type="entry name" value="HNH"/>
    <property type="match status" value="1"/>
</dbReference>
<gene>
    <name evidence="2" type="ORF">S01H4_53875</name>
</gene>
<dbReference type="InterPro" id="IPR003615">
    <property type="entry name" value="HNH_nuc"/>
</dbReference>
<protein>
    <recommendedName>
        <fullName evidence="1">HNH domain-containing protein</fullName>
    </recommendedName>
</protein>
<reference evidence="2" key="1">
    <citation type="journal article" date="2014" name="Front. Microbiol.">
        <title>High frequency of phylogenetically diverse reductive dehalogenase-homologous genes in deep subseafloor sedimentary metagenomes.</title>
        <authorList>
            <person name="Kawai M."/>
            <person name="Futagami T."/>
            <person name="Toyoda A."/>
            <person name="Takaki Y."/>
            <person name="Nishi S."/>
            <person name="Hori S."/>
            <person name="Arai W."/>
            <person name="Tsubouchi T."/>
            <person name="Morono Y."/>
            <person name="Uchiyama I."/>
            <person name="Ito T."/>
            <person name="Fujiyama A."/>
            <person name="Inagaki F."/>
            <person name="Takami H."/>
        </authorList>
    </citation>
    <scope>NUCLEOTIDE SEQUENCE</scope>
    <source>
        <strain evidence="2">Expedition CK06-06</strain>
    </source>
</reference>
<dbReference type="GO" id="GO:0003676">
    <property type="term" value="F:nucleic acid binding"/>
    <property type="evidence" value="ECO:0007669"/>
    <property type="project" value="InterPro"/>
</dbReference>
<evidence type="ECO:0000313" key="2">
    <source>
        <dbReference type="EMBL" id="GAH08997.1"/>
    </source>
</evidence>
<accession>X1CMM0</accession>
<proteinExistence type="predicted"/>
<dbReference type="EMBL" id="BART01030945">
    <property type="protein sequence ID" value="GAH08997.1"/>
    <property type="molecule type" value="Genomic_DNA"/>
</dbReference>
<organism evidence="2">
    <name type="scientific">marine sediment metagenome</name>
    <dbReference type="NCBI Taxonomy" id="412755"/>
    <lineage>
        <taxon>unclassified sequences</taxon>
        <taxon>metagenomes</taxon>
        <taxon>ecological metagenomes</taxon>
    </lineage>
</organism>
<dbReference type="InterPro" id="IPR002711">
    <property type="entry name" value="HNH"/>
</dbReference>
<dbReference type="GO" id="GO:0004519">
    <property type="term" value="F:endonuclease activity"/>
    <property type="evidence" value="ECO:0007669"/>
    <property type="project" value="InterPro"/>
</dbReference>
<feature type="domain" description="HNH" evidence="1">
    <location>
        <begin position="11"/>
        <end position="53"/>
    </location>
</feature>
<evidence type="ECO:0000259" key="1">
    <source>
        <dbReference type="Pfam" id="PF01844"/>
    </source>
</evidence>
<dbReference type="CDD" id="cd00085">
    <property type="entry name" value="HNHc"/>
    <property type="match status" value="1"/>
</dbReference>
<name>X1CMM0_9ZZZZ</name>
<dbReference type="AlphaFoldDB" id="X1CMM0"/>
<comment type="caution">
    <text evidence="2">The sequence shown here is derived from an EMBL/GenBank/DDBJ whole genome shotgun (WGS) entry which is preliminary data.</text>
</comment>